<keyword evidence="1" id="KW-0812">Transmembrane</keyword>
<dbReference type="Proteomes" id="UP000192578">
    <property type="component" value="Unassembled WGS sequence"/>
</dbReference>
<dbReference type="EMBL" id="MTYJ01000191">
    <property type="protein sequence ID" value="OWA50393.1"/>
    <property type="molecule type" value="Genomic_DNA"/>
</dbReference>
<dbReference type="AlphaFoldDB" id="A0A9X6ND15"/>
<organism evidence="2 3">
    <name type="scientific">Hypsibius exemplaris</name>
    <name type="common">Freshwater tardigrade</name>
    <dbReference type="NCBI Taxonomy" id="2072580"/>
    <lineage>
        <taxon>Eukaryota</taxon>
        <taxon>Metazoa</taxon>
        <taxon>Ecdysozoa</taxon>
        <taxon>Tardigrada</taxon>
        <taxon>Eutardigrada</taxon>
        <taxon>Parachela</taxon>
        <taxon>Hypsibioidea</taxon>
        <taxon>Hypsibiidae</taxon>
        <taxon>Hypsibius</taxon>
    </lineage>
</organism>
<evidence type="ECO:0000313" key="3">
    <source>
        <dbReference type="Proteomes" id="UP000192578"/>
    </source>
</evidence>
<reference evidence="3" key="1">
    <citation type="submission" date="2017-01" db="EMBL/GenBank/DDBJ databases">
        <title>Comparative genomics of anhydrobiosis in the tardigrade Hypsibius dujardini.</title>
        <authorList>
            <person name="Yoshida Y."/>
            <person name="Koutsovoulos G."/>
            <person name="Laetsch D."/>
            <person name="Stevens L."/>
            <person name="Kumar S."/>
            <person name="Horikawa D."/>
            <person name="Ishino K."/>
            <person name="Komine S."/>
            <person name="Tomita M."/>
            <person name="Blaxter M."/>
            <person name="Arakawa K."/>
        </authorList>
    </citation>
    <scope>NUCLEOTIDE SEQUENCE [LARGE SCALE GENOMIC DNA]</scope>
    <source>
        <strain evidence="3">Z151</strain>
    </source>
</reference>
<protein>
    <submittedName>
        <fullName evidence="2">Uncharacterized protein</fullName>
    </submittedName>
</protein>
<accession>A0A9X6ND15</accession>
<keyword evidence="1" id="KW-1133">Transmembrane helix</keyword>
<keyword evidence="1" id="KW-0472">Membrane</keyword>
<name>A0A9X6ND15_HYPEX</name>
<gene>
    <name evidence="2" type="ORF">BV898_14912</name>
</gene>
<evidence type="ECO:0000256" key="1">
    <source>
        <dbReference type="SAM" id="Phobius"/>
    </source>
</evidence>
<keyword evidence="3" id="KW-1185">Reference proteome</keyword>
<sequence length="77" mass="9251">MNRAWAIIRPMSFRAAHTKRFTLTVCMVMWLYIQLVEGFFWLADTLYFQMDVPIKMVVDPILLVLTVDQLRMTRLRQ</sequence>
<evidence type="ECO:0000313" key="2">
    <source>
        <dbReference type="EMBL" id="OWA50393.1"/>
    </source>
</evidence>
<comment type="caution">
    <text evidence="2">The sequence shown here is derived from an EMBL/GenBank/DDBJ whole genome shotgun (WGS) entry which is preliminary data.</text>
</comment>
<feature type="transmembrane region" description="Helical" evidence="1">
    <location>
        <begin position="21"/>
        <end position="41"/>
    </location>
</feature>
<proteinExistence type="predicted"/>